<protein>
    <submittedName>
        <fullName evidence="2">Exoenzyme regulatory protein aepA</fullName>
    </submittedName>
</protein>
<keyword evidence="3" id="KW-1185">Reference proteome</keyword>
<dbReference type="OrthoDB" id="9031471at2"/>
<dbReference type="InterPro" id="IPR011059">
    <property type="entry name" value="Metal-dep_hydrolase_composite"/>
</dbReference>
<dbReference type="InterPro" id="IPR032466">
    <property type="entry name" value="Metal_Hydrolase"/>
</dbReference>
<reference evidence="2 3" key="1">
    <citation type="journal article" date="2018" name="Int. J. Syst. Evol. Microbiol.">
        <title>Mesosutterella multiformis gen. nov., sp. nov., a member of the family Sutterellaceae and Sutterella megalosphaeroides sp. nov., isolated from human faeces.</title>
        <authorList>
            <person name="Sakamoto M."/>
            <person name="Ikeyama N."/>
            <person name="Kunihiro T."/>
            <person name="Iino T."/>
            <person name="Yuki M."/>
            <person name="Ohkuma M."/>
        </authorList>
    </citation>
    <scope>NUCLEOTIDE SEQUENCE [LARGE SCALE GENOMIC DNA]</scope>
    <source>
        <strain evidence="2 3">4NBBH2</strain>
    </source>
</reference>
<dbReference type="SUPFAM" id="SSF51556">
    <property type="entry name" value="Metallo-dependent hydrolases"/>
    <property type="match status" value="1"/>
</dbReference>
<dbReference type="EMBL" id="BGZJ01000001">
    <property type="protein sequence ID" value="GBO93712.1"/>
    <property type="molecule type" value="Genomic_DNA"/>
</dbReference>
<dbReference type="AlphaFoldDB" id="A0A388SBK9"/>
<dbReference type="Gene3D" id="3.10.310.70">
    <property type="match status" value="1"/>
</dbReference>
<organism evidence="2 3">
    <name type="scientific">Mesosutterella multiformis</name>
    <dbReference type="NCBI Taxonomy" id="2259133"/>
    <lineage>
        <taxon>Bacteria</taxon>
        <taxon>Pseudomonadati</taxon>
        <taxon>Pseudomonadota</taxon>
        <taxon>Betaproteobacteria</taxon>
        <taxon>Burkholderiales</taxon>
        <taxon>Sutterellaceae</taxon>
        <taxon>Mesosutterella</taxon>
    </lineage>
</organism>
<dbReference type="Gene3D" id="3.20.20.140">
    <property type="entry name" value="Metal-dependent hydrolases"/>
    <property type="match status" value="1"/>
</dbReference>
<comment type="caution">
    <text evidence="2">The sequence shown here is derived from an EMBL/GenBank/DDBJ whole genome shotgun (WGS) entry which is preliminary data.</text>
</comment>
<dbReference type="InterPro" id="IPR013108">
    <property type="entry name" value="Amidohydro_3"/>
</dbReference>
<dbReference type="CDD" id="cd01300">
    <property type="entry name" value="YtcJ_like"/>
    <property type="match status" value="1"/>
</dbReference>
<dbReference type="GO" id="GO:0016810">
    <property type="term" value="F:hydrolase activity, acting on carbon-nitrogen (but not peptide) bonds"/>
    <property type="evidence" value="ECO:0007669"/>
    <property type="project" value="InterPro"/>
</dbReference>
<proteinExistence type="predicted"/>
<evidence type="ECO:0000259" key="1">
    <source>
        <dbReference type="Pfam" id="PF07969"/>
    </source>
</evidence>
<dbReference type="InterPro" id="IPR033932">
    <property type="entry name" value="YtcJ-like"/>
</dbReference>
<dbReference type="Pfam" id="PF07969">
    <property type="entry name" value="Amidohydro_3"/>
    <property type="match status" value="1"/>
</dbReference>
<dbReference type="Proteomes" id="UP000266091">
    <property type="component" value="Unassembled WGS sequence"/>
</dbReference>
<dbReference type="SUPFAM" id="SSF51338">
    <property type="entry name" value="Composite domain of metallo-dependent hydrolases"/>
    <property type="match status" value="1"/>
</dbReference>
<dbReference type="Gene3D" id="2.30.40.10">
    <property type="entry name" value="Urease, subunit C, domain 1"/>
    <property type="match status" value="1"/>
</dbReference>
<evidence type="ECO:0000313" key="2">
    <source>
        <dbReference type="EMBL" id="GBO93712.1"/>
    </source>
</evidence>
<accession>A0A388SBK9</accession>
<evidence type="ECO:0000313" key="3">
    <source>
        <dbReference type="Proteomes" id="UP000266091"/>
    </source>
</evidence>
<name>A0A388SBK9_9BURK</name>
<dbReference type="PANTHER" id="PTHR22642">
    <property type="entry name" value="IMIDAZOLONEPROPIONASE"/>
    <property type="match status" value="1"/>
</dbReference>
<accession>A0A401LH59</accession>
<dbReference type="PANTHER" id="PTHR22642:SF2">
    <property type="entry name" value="PROTEIN LONG AFTER FAR-RED 3"/>
    <property type="match status" value="1"/>
</dbReference>
<dbReference type="RefSeq" id="WP_116270036.1">
    <property type="nucleotide sequence ID" value="NZ_BGZJ01000001.1"/>
</dbReference>
<gene>
    <name evidence="2" type="ORF">MESMUL_10660</name>
</gene>
<sequence>MTTTLYRNGKVFTGTGPDHFTSAFEVTDGVFSWVGEESDAPYKADSDVDLSGATVIPGLIEAHEHALIVAGIANSTACTIPAVTDIPSMIEALRKNPSYGKGPDRWITGWGYDETKLAEHRTPTRHDLDLVSTTQPIYIIRSDCHSGICNTKALELAGVTRDTPDPAVGAFGREADGTPNGILFELEANARVRSLAEKPDFESVVKVIAGSARHFHERGYSVVTEMMARRSPLNTLEAFRAAEPLGFDLQAALYLVWEGGEDDRGMADITENEKTGRIRIAGVKLFADGSVSGRTAWVNEPYQDGTTGLSTLTPAAIRAAVSFAKRNGVQLAIHVMGDHAIDQILEVLEGETDWLQGIPSVRLEHVTLITPEQLERIRRSRLTFGMTTQVIFPFAEIESYEASLCPGPFKRMYPVKTLEKSVEALALSSDSPATTWMDPDDPAVSLEAAVRRVAYNGHPINREEGVTLGTALTLYTGRAAKLFAKESPAGVIAPGAEADFSVLEADPFTMPEDRIHEMRVKRGFLRGAEVFRRED</sequence>
<feature type="domain" description="Amidohydrolase 3" evidence="1">
    <location>
        <begin position="48"/>
        <end position="531"/>
    </location>
</feature>